<dbReference type="PANTHER" id="PTHR15718">
    <property type="entry name" value="G PROTEIN-REGULATED INDUCER OF NEURITE OUTGROWTH C-TERMINAL DOMAIN-CONTAINING PROTEIN"/>
    <property type="match status" value="1"/>
</dbReference>
<dbReference type="Proteomes" id="UP000694546">
    <property type="component" value="Chromosome 3"/>
</dbReference>
<dbReference type="InterPro" id="IPR026646">
    <property type="entry name" value="GPRIN2-like/GPRIN3"/>
</dbReference>
<reference evidence="4" key="2">
    <citation type="submission" date="2025-09" db="UniProtKB">
        <authorList>
            <consortium name="Ensembl"/>
        </authorList>
    </citation>
    <scope>IDENTIFICATION</scope>
</reference>
<evidence type="ECO:0000256" key="1">
    <source>
        <dbReference type="ARBA" id="ARBA00002358"/>
    </source>
</evidence>
<proteinExistence type="predicted"/>
<feature type="region of interest" description="Disordered" evidence="2">
    <location>
        <begin position="1"/>
        <end position="50"/>
    </location>
</feature>
<feature type="compositionally biased region" description="Basic residues" evidence="2">
    <location>
        <begin position="761"/>
        <end position="771"/>
    </location>
</feature>
<feature type="region of interest" description="Disordered" evidence="2">
    <location>
        <begin position="744"/>
        <end position="796"/>
    </location>
</feature>
<dbReference type="Ensembl" id="ENSGMOT00000052246.1">
    <property type="protein sequence ID" value="ENSGMOP00000039480.1"/>
    <property type="gene ID" value="ENSGMOG00000033109.1"/>
</dbReference>
<feature type="compositionally biased region" description="Basic and acidic residues" evidence="2">
    <location>
        <begin position="12"/>
        <end position="25"/>
    </location>
</feature>
<feature type="compositionally biased region" description="Polar residues" evidence="2">
    <location>
        <begin position="345"/>
        <end position="360"/>
    </location>
</feature>
<protein>
    <recommendedName>
        <fullName evidence="3">G protein-regulated inducer of neurite outgrowth C-terminal domain-containing protein</fullName>
    </recommendedName>
</protein>
<feature type="domain" description="G protein-regulated inducer of neurite outgrowth C-terminal" evidence="3">
    <location>
        <begin position="676"/>
        <end position="791"/>
    </location>
</feature>
<evidence type="ECO:0000259" key="3">
    <source>
        <dbReference type="Pfam" id="PF15235"/>
    </source>
</evidence>
<comment type="function">
    <text evidence="1">May be involved in neurite outgrowth.</text>
</comment>
<feature type="compositionally biased region" description="Polar residues" evidence="2">
    <location>
        <begin position="631"/>
        <end position="641"/>
    </location>
</feature>
<evidence type="ECO:0000313" key="5">
    <source>
        <dbReference type="Proteomes" id="UP000694546"/>
    </source>
</evidence>
<feature type="compositionally biased region" description="Acidic residues" evidence="2">
    <location>
        <begin position="683"/>
        <end position="692"/>
    </location>
</feature>
<dbReference type="GeneTree" id="ENSGT00570000079168"/>
<evidence type="ECO:0000313" key="4">
    <source>
        <dbReference type="Ensembl" id="ENSGMOP00000039480.1"/>
    </source>
</evidence>
<accession>A0A8C5B0F9</accession>
<reference evidence="4" key="1">
    <citation type="submission" date="2025-08" db="UniProtKB">
        <authorList>
            <consortium name="Ensembl"/>
        </authorList>
    </citation>
    <scope>IDENTIFICATION</scope>
</reference>
<dbReference type="InterPro" id="IPR032745">
    <property type="entry name" value="GRIN_C"/>
</dbReference>
<dbReference type="GO" id="GO:0005886">
    <property type="term" value="C:plasma membrane"/>
    <property type="evidence" value="ECO:0007669"/>
    <property type="project" value="TreeGrafter"/>
</dbReference>
<dbReference type="PANTHER" id="PTHR15718:SF6">
    <property type="entry name" value="G PROTEIN-REGULATED INDUCER OF NEURITE OUTGROWTH 3"/>
    <property type="match status" value="1"/>
</dbReference>
<keyword evidence="5" id="KW-1185">Reference proteome</keyword>
<dbReference type="AlphaFoldDB" id="A0A8C5B0F9"/>
<name>A0A8C5B0F9_GADMO</name>
<feature type="compositionally biased region" description="Polar residues" evidence="2">
    <location>
        <begin position="26"/>
        <end position="46"/>
    </location>
</feature>
<feature type="compositionally biased region" description="Basic and acidic residues" evidence="2">
    <location>
        <begin position="667"/>
        <end position="682"/>
    </location>
</feature>
<feature type="compositionally biased region" description="Basic and acidic residues" evidence="2">
    <location>
        <begin position="121"/>
        <end position="142"/>
    </location>
</feature>
<feature type="region of interest" description="Disordered" evidence="2">
    <location>
        <begin position="175"/>
        <end position="252"/>
    </location>
</feature>
<feature type="region of interest" description="Disordered" evidence="2">
    <location>
        <begin position="98"/>
        <end position="149"/>
    </location>
</feature>
<feature type="region of interest" description="Disordered" evidence="2">
    <location>
        <begin position="631"/>
        <end position="698"/>
    </location>
</feature>
<feature type="compositionally biased region" description="Polar residues" evidence="2">
    <location>
        <begin position="745"/>
        <end position="756"/>
    </location>
</feature>
<feature type="region of interest" description="Disordered" evidence="2">
    <location>
        <begin position="331"/>
        <end position="360"/>
    </location>
</feature>
<organism evidence="4 5">
    <name type="scientific">Gadus morhua</name>
    <name type="common">Atlantic cod</name>
    <dbReference type="NCBI Taxonomy" id="8049"/>
    <lineage>
        <taxon>Eukaryota</taxon>
        <taxon>Metazoa</taxon>
        <taxon>Chordata</taxon>
        <taxon>Craniata</taxon>
        <taxon>Vertebrata</taxon>
        <taxon>Euteleostomi</taxon>
        <taxon>Actinopterygii</taxon>
        <taxon>Neopterygii</taxon>
        <taxon>Teleostei</taxon>
        <taxon>Neoteleostei</taxon>
        <taxon>Acanthomorphata</taxon>
        <taxon>Zeiogadaria</taxon>
        <taxon>Gadariae</taxon>
        <taxon>Gadiformes</taxon>
        <taxon>Gadoidei</taxon>
        <taxon>Gadidae</taxon>
        <taxon>Gadus</taxon>
    </lineage>
</organism>
<dbReference type="Pfam" id="PF15235">
    <property type="entry name" value="GRIN_C"/>
    <property type="match status" value="1"/>
</dbReference>
<evidence type="ECO:0000256" key="2">
    <source>
        <dbReference type="SAM" id="MobiDB-lite"/>
    </source>
</evidence>
<feature type="compositionally biased region" description="Polar residues" evidence="2">
    <location>
        <begin position="220"/>
        <end position="246"/>
    </location>
</feature>
<dbReference type="GO" id="GO:0031175">
    <property type="term" value="P:neuron projection development"/>
    <property type="evidence" value="ECO:0007669"/>
    <property type="project" value="TreeGrafter"/>
</dbReference>
<feature type="compositionally biased region" description="Polar residues" evidence="2">
    <location>
        <begin position="189"/>
        <end position="208"/>
    </location>
</feature>
<sequence length="796" mass="84175">MVGQLTGLDPLGNKEPDAKLPKDHNLNQSKVCPASNNNPTPIQSPDPTEDILHTAPLINTANSQPSSKEGAQAGIVGLNVPTSTNGNKEIILLAATGDKSHHQTTARAPPTGRGVNTPADGQRDDHNASLRMRTPEEKEKQGVSKADLTSDVAASKVDMLKNDCRARGPIVPVESCSEPLLQGGGPSTAKESPSGNASSYVPCNNQRSGKGFESGHAGSEGSTPRPESQRGVLSTTTCPGTASTVLGSKAPDNINGLSTSLADKSYSQKQCLTQVSKTEKVSPAPVQTAEQKTQVLVPPVPMVETTAVPRTAKLPPASRRQSAGVTDLNSNITHAERGPPPAYNTRLTSDKPQAAASQRGFSAVPPALEEKPVFRRGAEKACTTGATVVPGLSTLHPKRFSEASTMTSGASTPTKQRQDVEVQAVANMCSRAVSTSPSLLPLSGVHRPGAGVPLDQEEAQSLAVLYKAEGGVGPGPGVVRHPTGPSQIYIDSIVCTVDTNTEGPVVKAGMCGDQNGNTVVHTENDQAGANPKQDNQAASHVQTAAPPLKPVYQINIEHSAPREGNMAPLIHPTISSQSMIQSKKTPSDPPGVPVMSTAEIATTKASSSQLPPCQGLASANKAKQAVNIQAASIPMNTNSKSKVSKAGTKCPKDQPKPAGKVSGKEISVIKKGLEPERKKKEMEEEEEEDDDEAKQKEKGVHEVVWDEQGMTWEVYGAGVDPESLGFAIQSHLQCKIKEQERKLVTKTSQKSITATVESPRRERKKPRRRQNIFRSMLRNVRRPNCCSRPSPASVME</sequence>